<evidence type="ECO:0000313" key="12">
    <source>
        <dbReference type="Proteomes" id="UP000627573"/>
    </source>
</evidence>
<protein>
    <submittedName>
        <fullName evidence="10">PLD nuclease N-terminal domain-containing protein</fullName>
    </submittedName>
    <submittedName>
        <fullName evidence="9">PLDc_N domain-containing protein</fullName>
    </submittedName>
</protein>
<dbReference type="Proteomes" id="UP001230933">
    <property type="component" value="Chromosome"/>
</dbReference>
<evidence type="ECO:0000256" key="6">
    <source>
        <dbReference type="SAM" id="Phobius"/>
    </source>
</evidence>
<dbReference type="GO" id="GO:0005886">
    <property type="term" value="C:plasma membrane"/>
    <property type="evidence" value="ECO:0007669"/>
    <property type="project" value="UniProtKB-SubCell"/>
</dbReference>
<keyword evidence="5 6" id="KW-0472">Membrane</keyword>
<evidence type="ECO:0000313" key="9">
    <source>
        <dbReference type="EMBL" id="MBH5147332.1"/>
    </source>
</evidence>
<keyword evidence="12" id="KW-1185">Reference proteome</keyword>
<dbReference type="InterPro" id="IPR027379">
    <property type="entry name" value="CLS_N"/>
</dbReference>
<reference evidence="10" key="3">
    <citation type="submission" date="2023-08" db="EMBL/GenBank/DDBJ databases">
        <title>Isolation and Characterization of Rhodococcus erythropolis MGMM8.</title>
        <authorList>
            <person name="Diabankana R.G.C."/>
            <person name="Afordoanyi D.M."/>
            <person name="Validov S.Z."/>
        </authorList>
    </citation>
    <scope>NUCLEOTIDE SEQUENCE</scope>
    <source>
        <strain evidence="10">MGMM8</strain>
    </source>
</reference>
<reference evidence="8 11" key="1">
    <citation type="journal article" date="2017" name="Poromechanics V (2013)">
        <title>Genomic Characterization of the Arsenic-Tolerant Actinobacterium, &lt;i&gt;Rhodococcus erythropolis&lt;/i&gt; S43.</title>
        <authorList>
            <person name="Retamal-Morales G."/>
            <person name="Mehnert M."/>
            <person name="Schwabe R."/>
            <person name="Tischler D."/>
            <person name="Schloemann M."/>
            <person name="Levican G.J."/>
        </authorList>
    </citation>
    <scope>NUCLEOTIDE SEQUENCE [LARGE SCALE GENOMIC DNA]</scope>
    <source>
        <strain evidence="8 11">S43</strain>
    </source>
</reference>
<dbReference type="EMBL" id="JAECSB010000099">
    <property type="protein sequence ID" value="MBH5147332.1"/>
    <property type="molecule type" value="Genomic_DNA"/>
</dbReference>
<keyword evidence="3 6" id="KW-0812">Transmembrane</keyword>
<feature type="domain" description="Cardiolipin synthase N-terminal" evidence="7">
    <location>
        <begin position="12"/>
        <end position="57"/>
    </location>
</feature>
<gene>
    <name evidence="8" type="ORF">BS297_16785</name>
    <name evidence="9" type="ORF">I3517_32505</name>
    <name evidence="10" type="ORF">QIE55_17035</name>
</gene>
<proteinExistence type="predicted"/>
<sequence length="118" mass="13484">MPYALFGLITMLLWIFCIVDAITRDDAYIQYLPKVVWILIIIFLPTLGSVLWLVVGRGQNAPRGYVGPTGYGEYERPGRAVAQDPAADEAFLRQCRERAEEQRRIAKQQRRDGDADRI</sequence>
<accession>A0A0E3VCH6</accession>
<evidence type="ECO:0000313" key="11">
    <source>
        <dbReference type="Proteomes" id="UP000325576"/>
    </source>
</evidence>
<evidence type="ECO:0000313" key="8">
    <source>
        <dbReference type="EMBL" id="KAB2584187.1"/>
    </source>
</evidence>
<dbReference type="EMBL" id="MRBO01000464">
    <property type="protein sequence ID" value="KAB2584187.1"/>
    <property type="molecule type" value="Genomic_DNA"/>
</dbReference>
<dbReference type="Pfam" id="PF13396">
    <property type="entry name" value="PLDc_N"/>
    <property type="match status" value="1"/>
</dbReference>
<evidence type="ECO:0000313" key="10">
    <source>
        <dbReference type="EMBL" id="WGV47276.1"/>
    </source>
</evidence>
<keyword evidence="4 6" id="KW-1133">Transmembrane helix</keyword>
<dbReference type="Proteomes" id="UP000325576">
    <property type="component" value="Unassembled WGS sequence"/>
</dbReference>
<evidence type="ECO:0000256" key="4">
    <source>
        <dbReference type="ARBA" id="ARBA00022989"/>
    </source>
</evidence>
<evidence type="ECO:0000256" key="3">
    <source>
        <dbReference type="ARBA" id="ARBA00022692"/>
    </source>
</evidence>
<evidence type="ECO:0000256" key="1">
    <source>
        <dbReference type="ARBA" id="ARBA00004651"/>
    </source>
</evidence>
<dbReference type="GeneID" id="57486588"/>
<dbReference type="AlphaFoldDB" id="A0A0E3VCH6"/>
<reference evidence="9 12" key="2">
    <citation type="submission" date="2020-12" db="EMBL/GenBank/DDBJ databases">
        <title>Draft genome sequence of furan degrading bacterial strain FUR100.</title>
        <authorList>
            <person name="Woiski C."/>
        </authorList>
    </citation>
    <scope>NUCLEOTIDE SEQUENCE [LARGE SCALE GENOMIC DNA]</scope>
    <source>
        <strain evidence="9 12">FUR100</strain>
    </source>
</reference>
<dbReference type="OMA" id="MLRVLMF"/>
<name>A0A0E3VCH6_RHOER</name>
<comment type="subcellular location">
    <subcellularLocation>
        <location evidence="1">Cell membrane</location>
        <topology evidence="1">Multi-pass membrane protein</topology>
    </subcellularLocation>
</comment>
<organism evidence="8 11">
    <name type="scientific">Rhodococcus erythropolis</name>
    <name type="common">Arthrobacter picolinophilus</name>
    <dbReference type="NCBI Taxonomy" id="1833"/>
    <lineage>
        <taxon>Bacteria</taxon>
        <taxon>Bacillati</taxon>
        <taxon>Actinomycetota</taxon>
        <taxon>Actinomycetes</taxon>
        <taxon>Mycobacteriales</taxon>
        <taxon>Nocardiaceae</taxon>
        <taxon>Rhodococcus</taxon>
        <taxon>Rhodococcus erythropolis group</taxon>
    </lineage>
</organism>
<feature type="transmembrane region" description="Helical" evidence="6">
    <location>
        <begin position="37"/>
        <end position="55"/>
    </location>
</feature>
<keyword evidence="2" id="KW-1003">Cell membrane</keyword>
<dbReference type="EMBL" id="CP124545">
    <property type="protein sequence ID" value="WGV47276.1"/>
    <property type="molecule type" value="Genomic_DNA"/>
</dbReference>
<dbReference type="RefSeq" id="WP_019748838.1">
    <property type="nucleotide sequence ID" value="NZ_BHXB01000001.1"/>
</dbReference>
<evidence type="ECO:0000259" key="7">
    <source>
        <dbReference type="Pfam" id="PF13396"/>
    </source>
</evidence>
<dbReference type="KEGG" id="reb:XU06_16300"/>
<evidence type="ECO:0000256" key="2">
    <source>
        <dbReference type="ARBA" id="ARBA00022475"/>
    </source>
</evidence>
<dbReference type="Proteomes" id="UP000627573">
    <property type="component" value="Unassembled WGS sequence"/>
</dbReference>
<evidence type="ECO:0000256" key="5">
    <source>
        <dbReference type="ARBA" id="ARBA00023136"/>
    </source>
</evidence>